<evidence type="ECO:0000256" key="1">
    <source>
        <dbReference type="ARBA" id="ARBA00004308"/>
    </source>
</evidence>
<evidence type="ECO:0000256" key="4">
    <source>
        <dbReference type="ARBA" id="ARBA00023136"/>
    </source>
</evidence>
<dbReference type="GeneID" id="36516333"/>
<sequence>MESIYVFDQTGRSLLNFSSLPAPSVDEVVSLVLKKPTGSLVELTPSQLAFRHRYGTLDFVVPCSTLVQPMAVEAFVDQLIRCLEAYFDGKLTAQLIESNASTIMQLLYEMVDAGQPRITEPDILKGLVPTKSLLDSLWSSSRQTAPAWNLRWRRQGITHTKNQIFIDLVESLHVVVSSQTKNKRKQPKAMTGSAYYSTTATISSRPLVCRVRGQVKINCLLTGDPRVSLQLGRASGPNALFTSIAFHSSVDSTQWESRGNISFTPPDGPSMIAEYSLDISDPGLVNAELLRNVGADRNEFEVRVSTSMDTTVEHIQGLQVVVNFPQSTRNIKELRLTTGDLATSTPKKACWSFGAKTPVGWNATFRGQASSEDEPVQPLYATVSYRAIGRVPSKLAISGLSIQNQLFQERPYRGVRYQTLVDNFSIR</sequence>
<dbReference type="InterPro" id="IPR036168">
    <property type="entry name" value="AP2_Mu_C_sf"/>
</dbReference>
<dbReference type="EMBL" id="NDIQ01000021">
    <property type="protein sequence ID" value="PRT54965.1"/>
    <property type="molecule type" value="Genomic_DNA"/>
</dbReference>
<comment type="caution">
    <text evidence="7">The sequence shown here is derived from an EMBL/GenBank/DDBJ whole genome shotgun (WGS) entry which is preliminary data.</text>
</comment>
<dbReference type="PIRSF" id="PIRSF005992">
    <property type="entry name" value="Clathrin_mu"/>
    <property type="match status" value="1"/>
</dbReference>
<dbReference type="PANTHER" id="PTHR10529">
    <property type="entry name" value="AP COMPLEX SUBUNIT MU"/>
    <property type="match status" value="1"/>
</dbReference>
<keyword evidence="4" id="KW-0472">Membrane</keyword>
<keyword evidence="3 5" id="KW-0653">Protein transport</keyword>
<gene>
    <name evidence="7" type="ORF">B9G98_02585</name>
</gene>
<dbReference type="PRINTS" id="PR00314">
    <property type="entry name" value="CLATHRINADPT"/>
</dbReference>
<evidence type="ECO:0000313" key="8">
    <source>
        <dbReference type="Proteomes" id="UP000238350"/>
    </source>
</evidence>
<accession>A0A2T0FJ05</accession>
<dbReference type="SUPFAM" id="SSF64356">
    <property type="entry name" value="SNARE-like"/>
    <property type="match status" value="1"/>
</dbReference>
<dbReference type="Pfam" id="PF00928">
    <property type="entry name" value="Adap_comp_sub"/>
    <property type="match status" value="1"/>
</dbReference>
<dbReference type="Gene3D" id="3.30.450.60">
    <property type="match status" value="1"/>
</dbReference>
<comment type="subcellular location">
    <subcellularLocation>
        <location evidence="1">Endomembrane system</location>
    </subcellularLocation>
</comment>
<organism evidence="7 8">
    <name type="scientific">Wickerhamiella sorbophila</name>
    <dbReference type="NCBI Taxonomy" id="45607"/>
    <lineage>
        <taxon>Eukaryota</taxon>
        <taxon>Fungi</taxon>
        <taxon>Dikarya</taxon>
        <taxon>Ascomycota</taxon>
        <taxon>Saccharomycotina</taxon>
        <taxon>Dipodascomycetes</taxon>
        <taxon>Dipodascales</taxon>
        <taxon>Trichomonascaceae</taxon>
        <taxon>Wickerhamiella</taxon>
    </lineage>
</organism>
<comment type="similarity">
    <text evidence="5">Belongs to the adaptor complexes medium subunit family.</text>
</comment>
<dbReference type="GO" id="GO:0012505">
    <property type="term" value="C:endomembrane system"/>
    <property type="evidence" value="ECO:0007669"/>
    <property type="project" value="UniProtKB-SubCell"/>
</dbReference>
<evidence type="ECO:0000256" key="3">
    <source>
        <dbReference type="ARBA" id="ARBA00022927"/>
    </source>
</evidence>
<dbReference type="GO" id="GO:0016192">
    <property type="term" value="P:vesicle-mediated transport"/>
    <property type="evidence" value="ECO:0007669"/>
    <property type="project" value="InterPro"/>
</dbReference>
<protein>
    <submittedName>
        <fullName evidence="7">AP-3 complex subunit mu</fullName>
    </submittedName>
</protein>
<dbReference type="Proteomes" id="UP000238350">
    <property type="component" value="Unassembled WGS sequence"/>
</dbReference>
<dbReference type="STRING" id="45607.A0A2T0FJ05"/>
<evidence type="ECO:0000313" key="7">
    <source>
        <dbReference type="EMBL" id="PRT54965.1"/>
    </source>
</evidence>
<name>A0A2T0FJ05_9ASCO</name>
<dbReference type="InterPro" id="IPR001392">
    <property type="entry name" value="Clathrin_mu"/>
</dbReference>
<evidence type="ECO:0000256" key="2">
    <source>
        <dbReference type="ARBA" id="ARBA00022448"/>
    </source>
</evidence>
<evidence type="ECO:0000259" key="6">
    <source>
        <dbReference type="PROSITE" id="PS51072"/>
    </source>
</evidence>
<dbReference type="AlphaFoldDB" id="A0A2T0FJ05"/>
<dbReference type="Gene3D" id="2.60.40.1170">
    <property type="entry name" value="Mu homology domain, subdomain B"/>
    <property type="match status" value="2"/>
</dbReference>
<dbReference type="PROSITE" id="PS51072">
    <property type="entry name" value="MHD"/>
    <property type="match status" value="1"/>
</dbReference>
<dbReference type="GO" id="GO:0006886">
    <property type="term" value="P:intracellular protein transport"/>
    <property type="evidence" value="ECO:0007669"/>
    <property type="project" value="UniProtKB-UniRule"/>
</dbReference>
<dbReference type="SUPFAM" id="SSF49447">
    <property type="entry name" value="Second domain of Mu2 adaptin subunit (ap50) of ap2 adaptor"/>
    <property type="match status" value="1"/>
</dbReference>
<keyword evidence="2 5" id="KW-0813">Transport</keyword>
<keyword evidence="8" id="KW-1185">Reference proteome</keyword>
<proteinExistence type="inferred from homology"/>
<dbReference type="RefSeq" id="XP_024664910.1">
    <property type="nucleotide sequence ID" value="XM_024809142.1"/>
</dbReference>
<dbReference type="GO" id="GO:0030131">
    <property type="term" value="C:clathrin adaptor complex"/>
    <property type="evidence" value="ECO:0007669"/>
    <property type="project" value="UniProtKB-UniRule"/>
</dbReference>
<dbReference type="InterPro" id="IPR011012">
    <property type="entry name" value="Longin-like_dom_sf"/>
</dbReference>
<dbReference type="InterPro" id="IPR028565">
    <property type="entry name" value="MHD"/>
</dbReference>
<feature type="domain" description="MHD" evidence="6">
    <location>
        <begin position="185"/>
        <end position="427"/>
    </location>
</feature>
<reference evidence="7 8" key="1">
    <citation type="submission" date="2017-04" db="EMBL/GenBank/DDBJ databases">
        <title>Genome sequencing of [Candida] sorbophila.</title>
        <authorList>
            <person name="Ahn J.O."/>
        </authorList>
    </citation>
    <scope>NUCLEOTIDE SEQUENCE [LARGE SCALE GENOMIC DNA]</scope>
    <source>
        <strain evidence="7 8">DS02</strain>
    </source>
</reference>
<evidence type="ECO:0000256" key="5">
    <source>
        <dbReference type="PIRNR" id="PIRNR005992"/>
    </source>
</evidence>
<dbReference type="OrthoDB" id="870at2759"/>
<dbReference type="InterPro" id="IPR050431">
    <property type="entry name" value="Adaptor_comp_med_subunit"/>
</dbReference>